<evidence type="ECO:0000313" key="3">
    <source>
        <dbReference type="EMBL" id="NJP43305.1"/>
    </source>
</evidence>
<dbReference type="EMBL" id="JAATEJ010000004">
    <property type="protein sequence ID" value="NJP43305.1"/>
    <property type="molecule type" value="Genomic_DNA"/>
</dbReference>
<evidence type="ECO:0000256" key="1">
    <source>
        <dbReference type="SAM" id="MobiDB-lite"/>
    </source>
</evidence>
<proteinExistence type="predicted"/>
<dbReference type="PANTHER" id="PTHR41349:SF1">
    <property type="entry name" value="PROTEIN CBG08683"/>
    <property type="match status" value="1"/>
</dbReference>
<organism evidence="3 4">
    <name type="scientific">Actinacidiphila epipremni</name>
    <dbReference type="NCBI Taxonomy" id="2053013"/>
    <lineage>
        <taxon>Bacteria</taxon>
        <taxon>Bacillati</taxon>
        <taxon>Actinomycetota</taxon>
        <taxon>Actinomycetes</taxon>
        <taxon>Kitasatosporales</taxon>
        <taxon>Streptomycetaceae</taxon>
        <taxon>Actinacidiphila</taxon>
    </lineage>
</organism>
<dbReference type="SUPFAM" id="SSF56219">
    <property type="entry name" value="DNase I-like"/>
    <property type="match status" value="1"/>
</dbReference>
<dbReference type="RefSeq" id="WP_167982174.1">
    <property type="nucleotide sequence ID" value="NZ_JAATEJ010000004.1"/>
</dbReference>
<evidence type="ECO:0000259" key="2">
    <source>
        <dbReference type="Pfam" id="PF03372"/>
    </source>
</evidence>
<dbReference type="PANTHER" id="PTHR41349">
    <property type="match status" value="1"/>
</dbReference>
<evidence type="ECO:0000313" key="4">
    <source>
        <dbReference type="Proteomes" id="UP000734511"/>
    </source>
</evidence>
<accession>A0ABX0ZJT4</accession>
<gene>
    <name evidence="3" type="ORF">HCN08_07810</name>
</gene>
<reference evidence="3 4" key="1">
    <citation type="submission" date="2020-03" db="EMBL/GenBank/DDBJ databases">
        <title>WGS of actinomycetes isolated from Thailand.</title>
        <authorList>
            <person name="Thawai C."/>
        </authorList>
    </citation>
    <scope>NUCLEOTIDE SEQUENCE [LARGE SCALE GENOMIC DNA]</scope>
    <source>
        <strain evidence="3 4">PRB2-1</strain>
    </source>
</reference>
<dbReference type="Proteomes" id="UP000734511">
    <property type="component" value="Unassembled WGS sequence"/>
</dbReference>
<dbReference type="Gene3D" id="3.60.10.10">
    <property type="entry name" value="Endonuclease/exonuclease/phosphatase"/>
    <property type="match status" value="1"/>
</dbReference>
<dbReference type="InterPro" id="IPR005135">
    <property type="entry name" value="Endo/exonuclease/phosphatase"/>
</dbReference>
<feature type="region of interest" description="Disordered" evidence="1">
    <location>
        <begin position="500"/>
        <end position="529"/>
    </location>
</feature>
<name>A0ABX0ZJT4_9ACTN</name>
<dbReference type="InterPro" id="IPR036691">
    <property type="entry name" value="Endo/exonu/phosph_ase_sf"/>
</dbReference>
<dbReference type="Pfam" id="PF03372">
    <property type="entry name" value="Exo_endo_phos"/>
    <property type="match status" value="1"/>
</dbReference>
<keyword evidence="4" id="KW-1185">Reference proteome</keyword>
<comment type="caution">
    <text evidence="3">The sequence shown here is derived from an EMBL/GenBank/DDBJ whole genome shotgun (WGS) entry which is preliminary data.</text>
</comment>
<protein>
    <recommendedName>
        <fullName evidence="2">Endonuclease/exonuclease/phosphatase domain-containing protein</fullName>
    </recommendedName>
</protein>
<sequence>MPPQPADAATSSLVLASPAAPHVGDKLTFAWTTDKPSGKNWIGLYGPASSPGNGNSWVWSYVADAASGTTTVDTHALAGGPYQAYLLHDDGNQILAQAAPVTFASPGDTLAASSPAPHEGEKLTFSWTTATPNAKNWIGIYDGDRQPGTGASLVWAYAGAAAGTLTLDTSGLTGGPYTAYLLYDDLYPVLARTAPFSFTPVQPPHEAVDAVTFPATEGDTVRVPLGNLWIRPEGNKPGAPAYRRISGDSWLVVAGDGTVTAKVPARAPRDPGRIVVGVQDSAGGKDTVTVQVPVRAARDDLRLKVASLNLWDAGAHVEGPLEKQARVVLTQGLDVVALQETGAGGAKALGDALGWYAHQSAAGLGVVSRFPLTGATEPTAALPALSATLQLPGRTTVRLWVAQLDEADYGPYAAGPHTTAAQLVAAEQRTVRYQQARALVAAMRHDLAAHTPVVLAAGLASPSHLDWTRQTSAAHGGVGAVAWPVTEALEKAGLTDAFRKARPNPAKDPGTTWSPVRPAHDGGGAEPQDRIDQVQYAGGLKVVEAHSLVTGRPRPVPGTAGNGWPSDHAAAVVTFALRPAH</sequence>
<feature type="domain" description="Endonuclease/exonuclease/phosphatase" evidence="2">
    <location>
        <begin position="325"/>
        <end position="568"/>
    </location>
</feature>